<accession>K6YA77</accession>
<reference evidence="2 3" key="1">
    <citation type="journal article" date="2017" name="Antonie Van Leeuwenhoek">
        <title>Rhizobium rhizosphaerae sp. nov., a novel species isolated from rice rhizosphere.</title>
        <authorList>
            <person name="Zhao J.J."/>
            <person name="Zhang J."/>
            <person name="Zhang R.J."/>
            <person name="Zhang C.W."/>
            <person name="Yin H.Q."/>
            <person name="Zhang X.X."/>
        </authorList>
    </citation>
    <scope>NUCLEOTIDE SEQUENCE [LARGE SCALE GENOMIC DNA]</scope>
    <source>
        <strain evidence="2 3">E3</strain>
    </source>
</reference>
<dbReference type="STRING" id="1127673.GLIP_2471"/>
<evidence type="ECO:0000313" key="3">
    <source>
        <dbReference type="Proteomes" id="UP000006334"/>
    </source>
</evidence>
<feature type="domain" description="Polysaccharide pyruvyl transferase" evidence="1">
    <location>
        <begin position="15"/>
        <end position="184"/>
    </location>
</feature>
<organism evidence="2 3">
    <name type="scientific">Aliiglaciecola lipolytica E3</name>
    <dbReference type="NCBI Taxonomy" id="1127673"/>
    <lineage>
        <taxon>Bacteria</taxon>
        <taxon>Pseudomonadati</taxon>
        <taxon>Pseudomonadota</taxon>
        <taxon>Gammaproteobacteria</taxon>
        <taxon>Alteromonadales</taxon>
        <taxon>Alteromonadaceae</taxon>
        <taxon>Aliiglaciecola</taxon>
    </lineage>
</organism>
<dbReference type="AlphaFoldDB" id="K6YA77"/>
<protein>
    <recommendedName>
        <fullName evidence="1">Polysaccharide pyruvyl transferase domain-containing protein</fullName>
    </recommendedName>
</protein>
<dbReference type="eggNOG" id="COG2327">
    <property type="taxonomic scope" value="Bacteria"/>
</dbReference>
<gene>
    <name evidence="2" type="ORF">GLIP_2471</name>
</gene>
<name>K6YA77_9ALTE</name>
<evidence type="ECO:0000313" key="2">
    <source>
        <dbReference type="EMBL" id="GAC15097.1"/>
    </source>
</evidence>
<sequence>MKLGFFESENKNVGDDLNPYLWHRVFPNLDSSTENSILIAIGSIFDNRFDAYKHKIVFGSGARSKDSLPQIDQSWDIRFVRGPNTQKALLSQGISSKYITDPAILAANYFEKSKQTDDIGLIPYFRTEQAPWQAIADKLGYKLISPCSSVEHFMAELSSCKLVVTEAMHGAILADTLRIPWVPYTSFTSSYEGDTHHFKWADWCLSMGLEHNELVLKRFWTDEAKSLSGKLKYELKKKMIASDIRKVVASGNYFLSSDAAFKSALEAVNEETYAMKKVYDL</sequence>
<dbReference type="RefSeq" id="WP_008844902.1">
    <property type="nucleotide sequence ID" value="NZ_BAEN01000049.1"/>
</dbReference>
<dbReference type="Proteomes" id="UP000006334">
    <property type="component" value="Unassembled WGS sequence"/>
</dbReference>
<comment type="caution">
    <text evidence="2">The sequence shown here is derived from an EMBL/GenBank/DDBJ whole genome shotgun (WGS) entry which is preliminary data.</text>
</comment>
<dbReference type="EMBL" id="BAEN01000049">
    <property type="protein sequence ID" value="GAC15097.1"/>
    <property type="molecule type" value="Genomic_DNA"/>
</dbReference>
<proteinExistence type="predicted"/>
<evidence type="ECO:0000259" key="1">
    <source>
        <dbReference type="Pfam" id="PF04230"/>
    </source>
</evidence>
<dbReference type="InterPro" id="IPR007345">
    <property type="entry name" value="Polysacch_pyruvyl_Trfase"/>
</dbReference>
<keyword evidence="3" id="KW-1185">Reference proteome</keyword>
<dbReference type="OrthoDB" id="9803627at2"/>
<dbReference type="Pfam" id="PF04230">
    <property type="entry name" value="PS_pyruv_trans"/>
    <property type="match status" value="1"/>
</dbReference>